<evidence type="ECO:0000313" key="1">
    <source>
        <dbReference type="EMBL" id="KAI3681475.1"/>
    </source>
</evidence>
<accession>A0ACB8Y9E4</accession>
<gene>
    <name evidence="1" type="ORF">L6452_36272</name>
</gene>
<proteinExistence type="predicted"/>
<comment type="caution">
    <text evidence="1">The sequence shown here is derived from an EMBL/GenBank/DDBJ whole genome shotgun (WGS) entry which is preliminary data.</text>
</comment>
<organism evidence="1 2">
    <name type="scientific">Arctium lappa</name>
    <name type="common">Greater burdock</name>
    <name type="synonym">Lappa major</name>
    <dbReference type="NCBI Taxonomy" id="4217"/>
    <lineage>
        <taxon>Eukaryota</taxon>
        <taxon>Viridiplantae</taxon>
        <taxon>Streptophyta</taxon>
        <taxon>Embryophyta</taxon>
        <taxon>Tracheophyta</taxon>
        <taxon>Spermatophyta</taxon>
        <taxon>Magnoliopsida</taxon>
        <taxon>eudicotyledons</taxon>
        <taxon>Gunneridae</taxon>
        <taxon>Pentapetalae</taxon>
        <taxon>asterids</taxon>
        <taxon>campanulids</taxon>
        <taxon>Asterales</taxon>
        <taxon>Asteraceae</taxon>
        <taxon>Carduoideae</taxon>
        <taxon>Cardueae</taxon>
        <taxon>Arctiinae</taxon>
        <taxon>Arctium</taxon>
    </lineage>
</organism>
<evidence type="ECO:0000313" key="2">
    <source>
        <dbReference type="Proteomes" id="UP001055879"/>
    </source>
</evidence>
<keyword evidence="2" id="KW-1185">Reference proteome</keyword>
<dbReference type="Proteomes" id="UP001055879">
    <property type="component" value="Linkage Group LG13"/>
</dbReference>
<dbReference type="EMBL" id="CM042059">
    <property type="protein sequence ID" value="KAI3681475.1"/>
    <property type="molecule type" value="Genomic_DNA"/>
</dbReference>
<reference evidence="1 2" key="2">
    <citation type="journal article" date="2022" name="Mol. Ecol. Resour.">
        <title>The genomes of chicory, endive, great burdock and yacon provide insights into Asteraceae paleo-polyploidization history and plant inulin production.</title>
        <authorList>
            <person name="Fan W."/>
            <person name="Wang S."/>
            <person name="Wang H."/>
            <person name="Wang A."/>
            <person name="Jiang F."/>
            <person name="Liu H."/>
            <person name="Zhao H."/>
            <person name="Xu D."/>
            <person name="Zhang Y."/>
        </authorList>
    </citation>
    <scope>NUCLEOTIDE SEQUENCE [LARGE SCALE GENOMIC DNA]</scope>
    <source>
        <strain evidence="2">cv. Niubang</strain>
    </source>
</reference>
<protein>
    <submittedName>
        <fullName evidence="1">Uncharacterized protein</fullName>
    </submittedName>
</protein>
<reference evidence="2" key="1">
    <citation type="journal article" date="2022" name="Mol. Ecol. Resour.">
        <title>The genomes of chicory, endive, great burdock and yacon provide insights into Asteraceae palaeo-polyploidization history and plant inulin production.</title>
        <authorList>
            <person name="Fan W."/>
            <person name="Wang S."/>
            <person name="Wang H."/>
            <person name="Wang A."/>
            <person name="Jiang F."/>
            <person name="Liu H."/>
            <person name="Zhao H."/>
            <person name="Xu D."/>
            <person name="Zhang Y."/>
        </authorList>
    </citation>
    <scope>NUCLEOTIDE SEQUENCE [LARGE SCALE GENOMIC DNA]</scope>
    <source>
        <strain evidence="2">cv. Niubang</strain>
    </source>
</reference>
<sequence length="202" mass="22317">MFNDDGPSEGDLRASEAEPSMDQTGTSLTGPSNTSPSSSNAASATIEGEHSKDNTNQGPKLSQNHGHLQNLSEGSTPDQGSAELTTEVSTDHLPRMIKWTRSHPQSQVIGDPSDKVQTRSSTANFCYYKNFVSIIEPKKIFEALEDPNWVEAMQEELLQFEKNEVWTLVPLPKGKTAIGTKWVFKNKKDEDSVVVRNRARLV</sequence>
<name>A0ACB8Y9E4_ARCLA</name>